<protein>
    <submittedName>
        <fullName evidence="1">DUF1919 domain-containing protein</fullName>
    </submittedName>
</protein>
<dbReference type="EMBL" id="JBAWKC010000001">
    <property type="protein sequence ID" value="MFH6768319.1"/>
    <property type="molecule type" value="Genomic_DNA"/>
</dbReference>
<dbReference type="Proteomes" id="UP001610104">
    <property type="component" value="Unassembled WGS sequence"/>
</dbReference>
<dbReference type="RefSeq" id="WP_395437555.1">
    <property type="nucleotide sequence ID" value="NZ_JBAWKC010000001.1"/>
</dbReference>
<sequence>MFRKVYVFVSRKFRSLFKDYFRKKDLEILKNKEFVIISNNCWGGSAYQWYRRPYNTPFVGLFIHGSCYMKLLNNFEYYMAQKLSFTTNSRYPAIGESYPIGLLSDIEIHFQHFASEDEAREKWERRTARMLQVTNMDNYFFKICDRQLTTKSNLLEFHQLPFKNKISFSVNHYEELKSCNHIVILESEKNKGEYVPNGKKLFKLTYLYFDLSKWLIG</sequence>
<evidence type="ECO:0000313" key="2">
    <source>
        <dbReference type="Proteomes" id="UP001610104"/>
    </source>
</evidence>
<dbReference type="InterPro" id="IPR037226">
    <property type="entry name" value="CAC2185-like_sf"/>
</dbReference>
<dbReference type="Pfam" id="PF08942">
    <property type="entry name" value="DUF1919"/>
    <property type="match status" value="1"/>
</dbReference>
<gene>
    <name evidence="1" type="ORF">V8G56_06195</name>
</gene>
<organism evidence="1 2">
    <name type="scientific">Gaetbulibacter aquiaggeris</name>
    <dbReference type="NCBI Taxonomy" id="1735373"/>
    <lineage>
        <taxon>Bacteria</taxon>
        <taxon>Pseudomonadati</taxon>
        <taxon>Bacteroidota</taxon>
        <taxon>Flavobacteriia</taxon>
        <taxon>Flavobacteriales</taxon>
        <taxon>Flavobacteriaceae</taxon>
        <taxon>Gaetbulibacter</taxon>
    </lineage>
</organism>
<reference evidence="1 2" key="1">
    <citation type="submission" date="2024-02" db="EMBL/GenBank/DDBJ databases">
        <title>A Gaetbulibacter species isolated from tidal flats and genomic insights of their niches.</title>
        <authorList>
            <person name="Ye Y."/>
        </authorList>
    </citation>
    <scope>NUCLEOTIDE SEQUENCE [LARGE SCALE GENOMIC DNA]</scope>
    <source>
        <strain evidence="1 2">KEM-8</strain>
    </source>
</reference>
<evidence type="ECO:0000313" key="1">
    <source>
        <dbReference type="EMBL" id="MFH6768319.1"/>
    </source>
</evidence>
<proteinExistence type="predicted"/>
<dbReference type="SUPFAM" id="SSF142795">
    <property type="entry name" value="CAC2185-like"/>
    <property type="match status" value="1"/>
</dbReference>
<dbReference type="InterPro" id="IPR015037">
    <property type="entry name" value="DUF1919"/>
</dbReference>
<keyword evidence="2" id="KW-1185">Reference proteome</keyword>
<accession>A0ABW7MND3</accession>
<name>A0ABW7MND3_9FLAO</name>
<comment type="caution">
    <text evidence="1">The sequence shown here is derived from an EMBL/GenBank/DDBJ whole genome shotgun (WGS) entry which is preliminary data.</text>
</comment>